<dbReference type="GO" id="GO:0046872">
    <property type="term" value="F:metal ion binding"/>
    <property type="evidence" value="ECO:0007669"/>
    <property type="project" value="UniProtKB-KW"/>
</dbReference>
<feature type="binding site" evidence="9">
    <location>
        <position position="15"/>
    </location>
    <ligand>
        <name>Zn(2+)</name>
        <dbReference type="ChEBI" id="CHEBI:29105"/>
    </ligand>
</feature>
<evidence type="ECO:0000256" key="2">
    <source>
        <dbReference type="ARBA" id="ARBA00008900"/>
    </source>
</evidence>
<sequence>MPWNVIVKKKFSWAHFLTDYHGAPEPIHGHTWTVEVHIRTDKVDAGGMGIDFLEIDGFLKDILPDYVLLNDIVDFSPSAENMAKWIYERVKEKYPTVSKVLVWEKEDCGAEYWEG</sequence>
<dbReference type="PIRSF" id="PIRSF006113">
    <property type="entry name" value="PTP_synth"/>
    <property type="match status" value="1"/>
</dbReference>
<dbReference type="InterPro" id="IPR038418">
    <property type="entry name" value="6-PTP_synth/QueD_sf"/>
</dbReference>
<proteinExistence type="inferred from homology"/>
<accession>A0A7C2VCJ4</accession>
<dbReference type="GO" id="GO:0070497">
    <property type="term" value="F:6-carboxytetrahydropterin synthase activity"/>
    <property type="evidence" value="ECO:0007669"/>
    <property type="project" value="UniProtKB-EC"/>
</dbReference>
<comment type="cofactor">
    <cofactor evidence="8 9">
        <name>Zn(2+)</name>
        <dbReference type="ChEBI" id="CHEBI:29105"/>
    </cofactor>
    <text evidence="8 9">Binds 1 zinc ion per subunit.</text>
</comment>
<dbReference type="AlphaFoldDB" id="A0A7C2VCJ4"/>
<evidence type="ECO:0000256" key="8">
    <source>
        <dbReference type="PIRNR" id="PIRNR006113"/>
    </source>
</evidence>
<feature type="binding site" evidence="9">
    <location>
        <position position="30"/>
    </location>
    <ligand>
        <name>Zn(2+)</name>
        <dbReference type="ChEBI" id="CHEBI:29105"/>
    </ligand>
</feature>
<keyword evidence="5 8" id="KW-0862">Zinc</keyword>
<dbReference type="UniPathway" id="UPA00391"/>
<reference evidence="10" key="1">
    <citation type="journal article" date="2020" name="mSystems">
        <title>Genome- and Community-Level Interaction Insights into Carbon Utilization and Element Cycling Functions of Hydrothermarchaeota in Hydrothermal Sediment.</title>
        <authorList>
            <person name="Zhou Z."/>
            <person name="Liu Y."/>
            <person name="Xu W."/>
            <person name="Pan J."/>
            <person name="Luo Z.H."/>
            <person name="Li M."/>
        </authorList>
    </citation>
    <scope>NUCLEOTIDE SEQUENCE [LARGE SCALE GENOMIC DNA]</scope>
    <source>
        <strain evidence="10">SpSt-132</strain>
    </source>
</reference>
<keyword evidence="6 8" id="KW-0456">Lyase</keyword>
<evidence type="ECO:0000256" key="4">
    <source>
        <dbReference type="ARBA" id="ARBA00022723"/>
    </source>
</evidence>
<name>A0A7C2VCJ4_9AQUI</name>
<evidence type="ECO:0000256" key="5">
    <source>
        <dbReference type="ARBA" id="ARBA00022833"/>
    </source>
</evidence>
<evidence type="ECO:0000256" key="9">
    <source>
        <dbReference type="PIRSR" id="PIRSR006113-2"/>
    </source>
</evidence>
<protein>
    <recommendedName>
        <fullName evidence="3 8">6-carboxy-5,6,7,8-tetrahydropterin synthase</fullName>
        <ecNumber evidence="8">4.-.-.-</ecNumber>
    </recommendedName>
</protein>
<comment type="catalytic activity">
    <reaction evidence="7 8">
        <text>7,8-dihydroneopterin 3'-triphosphate + H2O = 6-carboxy-5,6,7,8-tetrahydropterin + triphosphate + acetaldehyde + 2 H(+)</text>
        <dbReference type="Rhea" id="RHEA:27966"/>
        <dbReference type="ChEBI" id="CHEBI:15343"/>
        <dbReference type="ChEBI" id="CHEBI:15377"/>
        <dbReference type="ChEBI" id="CHEBI:15378"/>
        <dbReference type="ChEBI" id="CHEBI:18036"/>
        <dbReference type="ChEBI" id="CHEBI:58462"/>
        <dbReference type="ChEBI" id="CHEBI:61032"/>
        <dbReference type="EC" id="4.1.2.50"/>
    </reaction>
</comment>
<evidence type="ECO:0000313" key="10">
    <source>
        <dbReference type="EMBL" id="HEW46957.1"/>
    </source>
</evidence>
<feature type="binding site" evidence="9">
    <location>
        <position position="28"/>
    </location>
    <ligand>
        <name>Zn(2+)</name>
        <dbReference type="ChEBI" id="CHEBI:29105"/>
    </ligand>
</feature>
<gene>
    <name evidence="10" type="ORF">ENO47_09920</name>
</gene>
<dbReference type="InterPro" id="IPR007115">
    <property type="entry name" value="6-PTP_synth/QueD"/>
</dbReference>
<keyword evidence="4 8" id="KW-0479">Metal-binding</keyword>
<comment type="caution">
    <text evidence="10">The sequence shown here is derived from an EMBL/GenBank/DDBJ whole genome shotgun (WGS) entry which is preliminary data.</text>
</comment>
<dbReference type="EMBL" id="DSFP01000081">
    <property type="protein sequence ID" value="HEW46957.1"/>
    <property type="molecule type" value="Genomic_DNA"/>
</dbReference>
<comment type="pathway">
    <text evidence="1 8">Purine metabolism; 7-cyano-7-deazaguanine biosynthesis.</text>
</comment>
<dbReference type="SUPFAM" id="SSF55620">
    <property type="entry name" value="Tetrahydrobiopterin biosynthesis enzymes-like"/>
    <property type="match status" value="1"/>
</dbReference>
<dbReference type="GO" id="GO:0008616">
    <property type="term" value="P:tRNA queuosine(34) biosynthetic process"/>
    <property type="evidence" value="ECO:0007669"/>
    <property type="project" value="UniProtKB-KW"/>
</dbReference>
<evidence type="ECO:0000256" key="1">
    <source>
        <dbReference type="ARBA" id="ARBA00005061"/>
    </source>
</evidence>
<comment type="similarity">
    <text evidence="2 8">Belongs to the PTPS family. QueD subfamily.</text>
</comment>
<dbReference type="PANTHER" id="PTHR12589:SF7">
    <property type="entry name" value="6-PYRUVOYL TETRAHYDROBIOPTERIN SYNTHASE"/>
    <property type="match status" value="1"/>
</dbReference>
<evidence type="ECO:0000256" key="6">
    <source>
        <dbReference type="ARBA" id="ARBA00023239"/>
    </source>
</evidence>
<evidence type="ECO:0000256" key="7">
    <source>
        <dbReference type="ARBA" id="ARBA00048807"/>
    </source>
</evidence>
<dbReference type="Pfam" id="PF01242">
    <property type="entry name" value="PTPS"/>
    <property type="match status" value="1"/>
</dbReference>
<keyword evidence="8" id="KW-0671">Queuosine biosynthesis</keyword>
<dbReference type="PANTHER" id="PTHR12589">
    <property type="entry name" value="PYRUVOYL TETRAHYDROBIOPTERIN SYNTHASE"/>
    <property type="match status" value="1"/>
</dbReference>
<evidence type="ECO:0000256" key="3">
    <source>
        <dbReference type="ARBA" id="ARBA00018141"/>
    </source>
</evidence>
<dbReference type="Gene3D" id="3.30.479.10">
    <property type="entry name" value="6-pyruvoyl tetrahydropterin synthase/QueD"/>
    <property type="match status" value="1"/>
</dbReference>
<dbReference type="EC" id="4.-.-.-" evidence="8"/>
<organism evidence="10">
    <name type="scientific">Hydrogenobacter sp</name>
    <dbReference type="NCBI Taxonomy" id="2152829"/>
    <lineage>
        <taxon>Bacteria</taxon>
        <taxon>Pseudomonadati</taxon>
        <taxon>Aquificota</taxon>
        <taxon>Aquificia</taxon>
        <taxon>Aquificales</taxon>
        <taxon>Aquificaceae</taxon>
        <taxon>Hydrogenobacter</taxon>
    </lineage>
</organism>